<evidence type="ECO:0000256" key="3">
    <source>
        <dbReference type="ARBA" id="ARBA00023163"/>
    </source>
</evidence>
<dbReference type="EMBL" id="FZLN01000001">
    <property type="protein sequence ID" value="SNQ28983.1"/>
    <property type="molecule type" value="Genomic_DNA"/>
</dbReference>
<keyword evidence="3" id="KW-0804">Transcription</keyword>
<dbReference type="InterPro" id="IPR011008">
    <property type="entry name" value="Dimeric_a/b-barrel"/>
</dbReference>
<evidence type="ECO:0000259" key="4">
    <source>
        <dbReference type="PROSITE" id="PS50956"/>
    </source>
</evidence>
<name>A0A217EES5_9GAMM</name>
<keyword evidence="6" id="KW-1185">Reference proteome</keyword>
<gene>
    <name evidence="5" type="ORF">SAMN05444584_0914</name>
</gene>
<evidence type="ECO:0000256" key="2">
    <source>
        <dbReference type="ARBA" id="ARBA00023125"/>
    </source>
</evidence>
<proteinExistence type="predicted"/>
<evidence type="ECO:0000313" key="6">
    <source>
        <dbReference type="Proteomes" id="UP000243463"/>
    </source>
</evidence>
<dbReference type="GO" id="GO:0043200">
    <property type="term" value="P:response to amino acid"/>
    <property type="evidence" value="ECO:0007669"/>
    <property type="project" value="TreeGrafter"/>
</dbReference>
<dbReference type="SUPFAM" id="SSF46785">
    <property type="entry name" value="Winged helix' DNA-binding domain"/>
    <property type="match status" value="1"/>
</dbReference>
<dbReference type="AlphaFoldDB" id="A0A217EES5"/>
<sequence>MSQNLDHYDYQIIHHLQLNGRLSNQELAALIGLSTSQCSRRRILLEQNKVIAGYYAQISPAANPVPITGIIAVKINYHNHDSYTKFVDLISTNPNIKDIYKVTGDYDFLFNVAVKDFNEMSLLISRLSSSDFCVKDLYTSIVLEKLKENNITYI</sequence>
<dbReference type="PANTHER" id="PTHR30154:SF46">
    <property type="entry name" value="TRANSCRIPTIONAL REGULATORY PROTEIN"/>
    <property type="match status" value="1"/>
</dbReference>
<feature type="domain" description="HTH asnC-type" evidence="4">
    <location>
        <begin position="5"/>
        <end position="71"/>
    </location>
</feature>
<dbReference type="InterPro" id="IPR036390">
    <property type="entry name" value="WH_DNA-bd_sf"/>
</dbReference>
<dbReference type="GO" id="GO:0005829">
    <property type="term" value="C:cytosol"/>
    <property type="evidence" value="ECO:0007669"/>
    <property type="project" value="TreeGrafter"/>
</dbReference>
<dbReference type="PROSITE" id="PS50956">
    <property type="entry name" value="HTH_ASNC_2"/>
    <property type="match status" value="1"/>
</dbReference>
<dbReference type="InterPro" id="IPR019887">
    <property type="entry name" value="Tscrpt_reg_AsnC/Lrp_C"/>
</dbReference>
<dbReference type="Proteomes" id="UP000243463">
    <property type="component" value="Unassembled WGS sequence"/>
</dbReference>
<dbReference type="InterPro" id="IPR036388">
    <property type="entry name" value="WH-like_DNA-bd_sf"/>
</dbReference>
<dbReference type="RefSeq" id="WP_088822992.1">
    <property type="nucleotide sequence ID" value="NZ_FZLN01000001.1"/>
</dbReference>
<reference evidence="6" key="1">
    <citation type="submission" date="2017-06" db="EMBL/GenBank/DDBJ databases">
        <authorList>
            <person name="Varghese N."/>
            <person name="Submissions S."/>
        </authorList>
    </citation>
    <scope>NUCLEOTIDE SEQUENCE [LARGE SCALE GENOMIC DNA]</scope>
    <source>
        <strain evidence="6">ANC 5114</strain>
    </source>
</reference>
<dbReference type="Gene3D" id="3.30.70.920">
    <property type="match status" value="1"/>
</dbReference>
<accession>A0A217EES5</accession>
<evidence type="ECO:0000256" key="1">
    <source>
        <dbReference type="ARBA" id="ARBA00023015"/>
    </source>
</evidence>
<dbReference type="Pfam" id="PF01037">
    <property type="entry name" value="AsnC_trans_reg"/>
    <property type="match status" value="1"/>
</dbReference>
<dbReference type="InterPro" id="IPR000485">
    <property type="entry name" value="AsnC-type_HTH_dom"/>
</dbReference>
<dbReference type="PANTHER" id="PTHR30154">
    <property type="entry name" value="LEUCINE-RESPONSIVE REGULATORY PROTEIN"/>
    <property type="match status" value="1"/>
</dbReference>
<keyword evidence="2 5" id="KW-0238">DNA-binding</keyword>
<dbReference type="Gene3D" id="1.10.10.10">
    <property type="entry name" value="Winged helix-like DNA-binding domain superfamily/Winged helix DNA-binding domain"/>
    <property type="match status" value="1"/>
</dbReference>
<organism evidence="5 6">
    <name type="scientific">Acinetobacter apis</name>
    <dbReference type="NCBI Taxonomy" id="1229165"/>
    <lineage>
        <taxon>Bacteria</taxon>
        <taxon>Pseudomonadati</taxon>
        <taxon>Pseudomonadota</taxon>
        <taxon>Gammaproteobacteria</taxon>
        <taxon>Moraxellales</taxon>
        <taxon>Moraxellaceae</taxon>
        <taxon>Acinetobacter</taxon>
    </lineage>
</organism>
<dbReference type="GO" id="GO:0043565">
    <property type="term" value="F:sequence-specific DNA binding"/>
    <property type="evidence" value="ECO:0007669"/>
    <property type="project" value="InterPro"/>
</dbReference>
<dbReference type="SMART" id="SM00344">
    <property type="entry name" value="HTH_ASNC"/>
    <property type="match status" value="1"/>
</dbReference>
<protein>
    <submittedName>
        <fullName evidence="5">DNA-binding transcriptional regulator, Lrp family</fullName>
    </submittedName>
</protein>
<evidence type="ECO:0000313" key="5">
    <source>
        <dbReference type="EMBL" id="SNQ28983.1"/>
    </source>
</evidence>
<dbReference type="Pfam" id="PF13404">
    <property type="entry name" value="HTH_AsnC-type"/>
    <property type="match status" value="1"/>
</dbReference>
<keyword evidence="1" id="KW-0805">Transcription regulation</keyword>
<dbReference type="SUPFAM" id="SSF54909">
    <property type="entry name" value="Dimeric alpha+beta barrel"/>
    <property type="match status" value="1"/>
</dbReference>
<dbReference type="InterPro" id="IPR019888">
    <property type="entry name" value="Tscrpt_reg_AsnC-like"/>
</dbReference>
<dbReference type="PRINTS" id="PR00033">
    <property type="entry name" value="HTHASNC"/>
</dbReference>
<dbReference type="OrthoDB" id="8590699at2"/>